<dbReference type="EMBL" id="UYYG01001184">
    <property type="protein sequence ID" value="VDN59560.1"/>
    <property type="molecule type" value="Genomic_DNA"/>
</dbReference>
<dbReference type="InterPro" id="IPR053164">
    <property type="entry name" value="IS1016-like_transposase"/>
</dbReference>
<dbReference type="Proteomes" id="UP000274756">
    <property type="component" value="Unassembled WGS sequence"/>
</dbReference>
<accession>A0A0N4UG28</accession>
<reference evidence="1 3" key="2">
    <citation type="submission" date="2018-11" db="EMBL/GenBank/DDBJ databases">
        <authorList>
            <consortium name="Pathogen Informatics"/>
        </authorList>
    </citation>
    <scope>NUCLEOTIDE SEQUENCE [LARGE SCALE GENOMIC DNA]</scope>
</reference>
<keyword evidence="3" id="KW-1185">Reference proteome</keyword>
<sequence length="524" mass="60411">MNGTTMDICDSCINELSHNLKSDIYSSTEIIANGDSINTKIIQMACSEDEALISCKTNTEDVLMKIFENVVENLELKGKNKKANALHQVAPIVFIIMQTALRKARMNEEVDIGLLVFEQIRKLVDIDRKRMENLTFCIDIIFYLVQSRVSISNLDNEVCVQTTVIKAKVENGKNDSSNIISTVYEPPSSMEVSHSVDSRKSDSDTGQVEIRANILLKEFHDSEMEDLTRACSTDQILFDLPNSELESISFFQEKGILPKNCICQYGHSLELFFDLNKNAYFWKDNHASCKNVICIRTGNWFSGINSINLSFMKIIRFIYGWSHELTTIKWCKQELGLYPTAVVKLNRYMRKVCIEILRKKGTMKIGGYGKIVEIDCSLINNYGCRQVFFLGGICRETKECFVVEVPDLNALTICNFIKENIENNTMIYSNCWEKYGKTEMEKACFSQFMNDHAYNFVNPDTYLDVANIDKLFYSAKWRNIQAMEIHHVESYLNEFIWRNRLLNKDPFDEILSNIKECRPPQVEF</sequence>
<dbReference type="AlphaFoldDB" id="A0A0N4UG28"/>
<evidence type="ECO:0000313" key="4">
    <source>
        <dbReference type="WBParaSite" id="DME_0000642201-mRNA-1"/>
    </source>
</evidence>
<evidence type="ECO:0000313" key="3">
    <source>
        <dbReference type="Proteomes" id="UP000274756"/>
    </source>
</evidence>
<organism evidence="2 4">
    <name type="scientific">Dracunculus medinensis</name>
    <name type="common">Guinea worm</name>
    <dbReference type="NCBI Taxonomy" id="318479"/>
    <lineage>
        <taxon>Eukaryota</taxon>
        <taxon>Metazoa</taxon>
        <taxon>Ecdysozoa</taxon>
        <taxon>Nematoda</taxon>
        <taxon>Chromadorea</taxon>
        <taxon>Rhabditida</taxon>
        <taxon>Spirurina</taxon>
        <taxon>Dracunculoidea</taxon>
        <taxon>Dracunculidae</taxon>
        <taxon>Dracunculus</taxon>
    </lineage>
</organism>
<gene>
    <name evidence="1" type="ORF">DME_LOCUS9533</name>
</gene>
<dbReference type="OrthoDB" id="5862080at2759"/>
<proteinExistence type="predicted"/>
<dbReference type="WBParaSite" id="DME_0000642201-mRNA-1">
    <property type="protein sequence ID" value="DME_0000642201-mRNA-1"/>
    <property type="gene ID" value="DME_0000642201"/>
</dbReference>
<protein>
    <submittedName>
        <fullName evidence="4">DDE_Tnp_IS1595 domain-containing protein</fullName>
    </submittedName>
</protein>
<dbReference type="STRING" id="318479.A0A0N4UG28"/>
<dbReference type="PANTHER" id="PTHR47163">
    <property type="entry name" value="DDE_TNP_IS1595 DOMAIN-CONTAINING PROTEIN"/>
    <property type="match status" value="1"/>
</dbReference>
<evidence type="ECO:0000313" key="2">
    <source>
        <dbReference type="Proteomes" id="UP000038040"/>
    </source>
</evidence>
<reference evidence="4" key="1">
    <citation type="submission" date="2017-02" db="UniProtKB">
        <authorList>
            <consortium name="WormBaseParasite"/>
        </authorList>
    </citation>
    <scope>IDENTIFICATION</scope>
</reference>
<name>A0A0N4UG28_DRAME</name>
<dbReference type="PANTHER" id="PTHR47163:SF2">
    <property type="entry name" value="SI:DKEY-17M8.2"/>
    <property type="match status" value="1"/>
</dbReference>
<dbReference type="Proteomes" id="UP000038040">
    <property type="component" value="Unplaced"/>
</dbReference>
<evidence type="ECO:0000313" key="1">
    <source>
        <dbReference type="EMBL" id="VDN59560.1"/>
    </source>
</evidence>